<evidence type="ECO:0000313" key="3">
    <source>
        <dbReference type="Proteomes" id="UP000002630"/>
    </source>
</evidence>
<protein>
    <submittedName>
        <fullName evidence="2">Uncharacterized protein</fullName>
    </submittedName>
</protein>
<sequence length="362" mass="39589">MVASTRSIVLERRPDLPLYGLRTVRHLRAGKSNDHDIRLLLSTSTGRHQKTRDTESLLQTPTKCCSSQGMPRRDRIAIGKAIVNRPRRDDHWVTTDTAPLSFAAATKEFPANNKCFKAQAKAESGLIGNRELALLESYYRLAAAECRAENPPRTSTADPGGDRRYRRPKANNEGGCSTNRAPPHEPNDEAICTTETLGERFDEEGVSAHGSVSGSGYKGYKGREAGATTRLRQSPDRGKAKSSRPCPSSRSPLRGRVSPNASRPQEKIRKDLFNGISHSRAVAEDAGDARAGEWTPDTMFYVGRSGVSGRGKIGGEEEDSAGGVGQGSQNVALHRGLVITEELRKEILNPLAQRFKLLRRAH</sequence>
<feature type="region of interest" description="Disordered" evidence="1">
    <location>
        <begin position="147"/>
        <end position="189"/>
    </location>
</feature>
<dbReference type="EMBL" id="FN649751">
    <property type="protein sequence ID" value="CBJ29002.1"/>
    <property type="molecule type" value="Genomic_DNA"/>
</dbReference>
<evidence type="ECO:0000313" key="2">
    <source>
        <dbReference type="EMBL" id="CBJ29002.1"/>
    </source>
</evidence>
<evidence type="ECO:0000256" key="1">
    <source>
        <dbReference type="SAM" id="MobiDB-lite"/>
    </source>
</evidence>
<feature type="compositionally biased region" description="Low complexity" evidence="1">
    <location>
        <begin position="243"/>
        <end position="254"/>
    </location>
</feature>
<dbReference type="Proteomes" id="UP000002630">
    <property type="component" value="Linkage Group LG26"/>
</dbReference>
<reference evidence="2 3" key="1">
    <citation type="journal article" date="2010" name="Nature">
        <title>The Ectocarpus genome and the independent evolution of multicellularity in brown algae.</title>
        <authorList>
            <person name="Cock J.M."/>
            <person name="Sterck L."/>
            <person name="Rouze P."/>
            <person name="Scornet D."/>
            <person name="Allen A.E."/>
            <person name="Amoutzias G."/>
            <person name="Anthouard V."/>
            <person name="Artiguenave F."/>
            <person name="Aury J.M."/>
            <person name="Badger J.H."/>
            <person name="Beszteri B."/>
            <person name="Billiau K."/>
            <person name="Bonnet E."/>
            <person name="Bothwell J.H."/>
            <person name="Bowler C."/>
            <person name="Boyen C."/>
            <person name="Brownlee C."/>
            <person name="Carrano C.J."/>
            <person name="Charrier B."/>
            <person name="Cho G.Y."/>
            <person name="Coelho S.M."/>
            <person name="Collen J."/>
            <person name="Corre E."/>
            <person name="Da Silva C."/>
            <person name="Delage L."/>
            <person name="Delaroque N."/>
            <person name="Dittami S.M."/>
            <person name="Doulbeau S."/>
            <person name="Elias M."/>
            <person name="Farnham G."/>
            <person name="Gachon C.M."/>
            <person name="Gschloessl B."/>
            <person name="Heesch S."/>
            <person name="Jabbari K."/>
            <person name="Jubin C."/>
            <person name="Kawai H."/>
            <person name="Kimura K."/>
            <person name="Kloareg B."/>
            <person name="Kupper F.C."/>
            <person name="Lang D."/>
            <person name="Le Bail A."/>
            <person name="Leblanc C."/>
            <person name="Lerouge P."/>
            <person name="Lohr M."/>
            <person name="Lopez P.J."/>
            <person name="Martens C."/>
            <person name="Maumus F."/>
            <person name="Michel G."/>
            <person name="Miranda-Saavedra D."/>
            <person name="Morales J."/>
            <person name="Moreau H."/>
            <person name="Motomura T."/>
            <person name="Nagasato C."/>
            <person name="Napoli C.A."/>
            <person name="Nelson D.R."/>
            <person name="Nyvall-Collen P."/>
            <person name="Peters A.F."/>
            <person name="Pommier C."/>
            <person name="Potin P."/>
            <person name="Poulain J."/>
            <person name="Quesneville H."/>
            <person name="Read B."/>
            <person name="Rensing S.A."/>
            <person name="Ritter A."/>
            <person name="Rousvoal S."/>
            <person name="Samanta M."/>
            <person name="Samson G."/>
            <person name="Schroeder D.C."/>
            <person name="Segurens B."/>
            <person name="Strittmatter M."/>
            <person name="Tonon T."/>
            <person name="Tregear J.W."/>
            <person name="Valentin K."/>
            <person name="von Dassow P."/>
            <person name="Yamagishi T."/>
            <person name="Van de Peer Y."/>
            <person name="Wincker P."/>
        </authorList>
    </citation>
    <scope>NUCLEOTIDE SEQUENCE [LARGE SCALE GENOMIC DNA]</scope>
    <source>
        <strain evidence="3">Ec32 / CCAP1310/4</strain>
    </source>
</reference>
<gene>
    <name evidence="2" type="ORF">Esi_0130_0034</name>
</gene>
<dbReference type="AlphaFoldDB" id="D7FJ96"/>
<keyword evidence="3" id="KW-1185">Reference proteome</keyword>
<dbReference type="InParanoid" id="D7FJ96"/>
<proteinExistence type="predicted"/>
<accession>D7FJ96</accession>
<name>D7FJ96_ECTSI</name>
<feature type="region of interest" description="Disordered" evidence="1">
    <location>
        <begin position="203"/>
        <end position="274"/>
    </location>
</feature>
<dbReference type="EMBL" id="FN647939">
    <property type="protein sequence ID" value="CBJ29002.1"/>
    <property type="molecule type" value="Genomic_DNA"/>
</dbReference>
<organism evidence="2 3">
    <name type="scientific">Ectocarpus siliculosus</name>
    <name type="common">Brown alga</name>
    <name type="synonym">Conferva siliculosa</name>
    <dbReference type="NCBI Taxonomy" id="2880"/>
    <lineage>
        <taxon>Eukaryota</taxon>
        <taxon>Sar</taxon>
        <taxon>Stramenopiles</taxon>
        <taxon>Ochrophyta</taxon>
        <taxon>PX clade</taxon>
        <taxon>Phaeophyceae</taxon>
        <taxon>Ectocarpales</taxon>
        <taxon>Ectocarpaceae</taxon>
        <taxon>Ectocarpus</taxon>
    </lineage>
</organism>